<reference evidence="9 10" key="1">
    <citation type="submission" date="2017-06" db="EMBL/GenBank/DDBJ databases">
        <title>Genome sequencing of cyanobaciteial culture collection at National Institute for Environmental Studies (NIES).</title>
        <authorList>
            <person name="Hirose Y."/>
            <person name="Shimura Y."/>
            <person name="Fujisawa T."/>
            <person name="Nakamura Y."/>
            <person name="Kawachi M."/>
        </authorList>
    </citation>
    <scope>NUCLEOTIDE SEQUENCE [LARGE SCALE GENOMIC DNA]</scope>
    <source>
        <strain evidence="9 10">NIES-267</strain>
    </source>
</reference>
<feature type="transmembrane region" description="Helical" evidence="8">
    <location>
        <begin position="363"/>
        <end position="379"/>
    </location>
</feature>
<dbReference type="GO" id="GO:0009103">
    <property type="term" value="P:lipopolysaccharide biosynthetic process"/>
    <property type="evidence" value="ECO:0007669"/>
    <property type="project" value="UniProtKB-ARBA"/>
</dbReference>
<dbReference type="SUPFAM" id="SSF48452">
    <property type="entry name" value="TPR-like"/>
    <property type="match status" value="1"/>
</dbReference>
<sequence length="860" mass="97242">MKLLILATIWLLGAICDRVWFFWDKSIPSWDQADYLTGSLNYLQALQNPDLLNGEWWQNLWLLSSKIPPFTYIITAFIQDWYGKGYDQATLVMLGFSAVLILSVYGLGKVLFSETVGLWAAALCQVMPGLYRYRLEFLLDYPLAAVVTLSFFCLTLWFFTGYKNTISGKQKNNSSNTSPSLPLSPSPPLSPPPLLYATFFGLSFGLALMVKQTALFFLITPIILVVITSIRKGLWGRILQLIGAFGLSTLIFGWWYRTNWLLILTSGKRATVDSAIAEGEAPLNSLDAWTFYWHQLPSQVSLPLLLVPIFALLLYWGKAKRKRRNGQPEQGLELSIALKWLAAFLIGGYFLSCLNPNKDYRYVLPYLPVLAVFLAYGLTRFQGRLGKRIRWGTFGLAIVLMLFNLFPIGGIPGNWITQILSDKVQHHPYLGQKFPHPEVIQQIIKTEPYLHSTLGVLPSTPQINQHNLNYYGALKNFHVYGRQVGTRNSFVEKDARSISWFLTKTDNQGSVPEAQAKITKIVEQQDGDFELNKSWNLPDDSLLKLYHQKNPPIVVKKVEEQDETRRQGDKEKRGNRNNIILKKVDIPEIAPPGIPIPVTYTWEGNWEELKNGLLLLTWKNSDDSKFIHDHGIALGKLYLSGIKPVGRFQITERMAMLPSSNIENGNYSLEATYLNQFTGETYPIEIPQASLQIDSQATPTPAPELDLSTQFRTLAATLPQGIKALDKVFDEIGRINQYDANQDYLVQTRKALKHRFQKEENLEYAYSIALTYILQQKADSAIAALKTVTQLDKNNPYAWAYLAFVQLYDFQGAAAEKSLEPALAKIPDVTEIQALSGVAALQQGKLFKVWEVVNKLMNGE</sequence>
<evidence type="ECO:0000313" key="10">
    <source>
        <dbReference type="Proteomes" id="UP000218418"/>
    </source>
</evidence>
<dbReference type="InterPro" id="IPR050297">
    <property type="entry name" value="LipidA_mod_glycosyltrf_83"/>
</dbReference>
<keyword evidence="4 9" id="KW-0808">Transferase</keyword>
<feature type="transmembrane region" description="Helical" evidence="8">
    <location>
        <begin position="234"/>
        <end position="256"/>
    </location>
</feature>
<dbReference type="Gene3D" id="1.25.40.10">
    <property type="entry name" value="Tetratricopeptide repeat domain"/>
    <property type="match status" value="1"/>
</dbReference>
<dbReference type="GO" id="GO:0016763">
    <property type="term" value="F:pentosyltransferase activity"/>
    <property type="evidence" value="ECO:0007669"/>
    <property type="project" value="TreeGrafter"/>
</dbReference>
<feature type="transmembrane region" description="Helical" evidence="8">
    <location>
        <begin position="90"/>
        <end position="108"/>
    </location>
</feature>
<keyword evidence="2" id="KW-1003">Cell membrane</keyword>
<accession>A0A1Z4LNC5</accession>
<keyword evidence="5 8" id="KW-0812">Transmembrane</keyword>
<dbReference type="PANTHER" id="PTHR33908">
    <property type="entry name" value="MANNOSYLTRANSFERASE YKCB-RELATED"/>
    <property type="match status" value="1"/>
</dbReference>
<name>A0A1Z4LNC5_9CYAN</name>
<protein>
    <submittedName>
        <fullName evidence="9">Glycosyl transferase family protein</fullName>
    </submittedName>
</protein>
<dbReference type="InterPro" id="IPR011990">
    <property type="entry name" value="TPR-like_helical_dom_sf"/>
</dbReference>
<gene>
    <name evidence="9" type="ORF">NIES267_22100</name>
</gene>
<dbReference type="PANTHER" id="PTHR33908:SF11">
    <property type="entry name" value="MEMBRANE PROTEIN"/>
    <property type="match status" value="1"/>
</dbReference>
<feature type="transmembrane region" description="Helical" evidence="8">
    <location>
        <begin position="331"/>
        <end position="351"/>
    </location>
</feature>
<keyword evidence="6 8" id="KW-1133">Transmembrane helix</keyword>
<organism evidence="9 10">
    <name type="scientific">Calothrix parasitica NIES-267</name>
    <dbReference type="NCBI Taxonomy" id="1973488"/>
    <lineage>
        <taxon>Bacteria</taxon>
        <taxon>Bacillati</taxon>
        <taxon>Cyanobacteriota</taxon>
        <taxon>Cyanophyceae</taxon>
        <taxon>Nostocales</taxon>
        <taxon>Calotrichaceae</taxon>
        <taxon>Calothrix</taxon>
    </lineage>
</organism>
<evidence type="ECO:0000256" key="3">
    <source>
        <dbReference type="ARBA" id="ARBA00022676"/>
    </source>
</evidence>
<evidence type="ECO:0000256" key="8">
    <source>
        <dbReference type="SAM" id="Phobius"/>
    </source>
</evidence>
<feature type="transmembrane region" description="Helical" evidence="8">
    <location>
        <begin position="194"/>
        <end position="227"/>
    </location>
</feature>
<evidence type="ECO:0000256" key="1">
    <source>
        <dbReference type="ARBA" id="ARBA00004651"/>
    </source>
</evidence>
<dbReference type="AlphaFoldDB" id="A0A1Z4LNC5"/>
<evidence type="ECO:0000313" key="9">
    <source>
        <dbReference type="EMBL" id="BAY82726.1"/>
    </source>
</evidence>
<keyword evidence="10" id="KW-1185">Reference proteome</keyword>
<dbReference type="EMBL" id="AP018227">
    <property type="protein sequence ID" value="BAY82726.1"/>
    <property type="molecule type" value="Genomic_DNA"/>
</dbReference>
<evidence type="ECO:0000256" key="2">
    <source>
        <dbReference type="ARBA" id="ARBA00022475"/>
    </source>
</evidence>
<keyword evidence="7 8" id="KW-0472">Membrane</keyword>
<evidence type="ECO:0000256" key="7">
    <source>
        <dbReference type="ARBA" id="ARBA00023136"/>
    </source>
</evidence>
<feature type="transmembrane region" description="Helical" evidence="8">
    <location>
        <begin position="391"/>
        <end position="411"/>
    </location>
</feature>
<evidence type="ECO:0000256" key="4">
    <source>
        <dbReference type="ARBA" id="ARBA00022679"/>
    </source>
</evidence>
<feature type="transmembrane region" description="Helical" evidence="8">
    <location>
        <begin position="138"/>
        <end position="159"/>
    </location>
</feature>
<proteinExistence type="predicted"/>
<dbReference type="GO" id="GO:0005886">
    <property type="term" value="C:plasma membrane"/>
    <property type="evidence" value="ECO:0007669"/>
    <property type="project" value="UniProtKB-SubCell"/>
</dbReference>
<dbReference type="Proteomes" id="UP000218418">
    <property type="component" value="Chromosome"/>
</dbReference>
<evidence type="ECO:0000256" key="6">
    <source>
        <dbReference type="ARBA" id="ARBA00022989"/>
    </source>
</evidence>
<feature type="transmembrane region" description="Helical" evidence="8">
    <location>
        <begin position="300"/>
        <end position="319"/>
    </location>
</feature>
<keyword evidence="3" id="KW-0328">Glycosyltransferase</keyword>
<comment type="subcellular location">
    <subcellularLocation>
        <location evidence="1">Cell membrane</location>
        <topology evidence="1">Multi-pass membrane protein</topology>
    </subcellularLocation>
</comment>
<dbReference type="OrthoDB" id="437910at2"/>
<evidence type="ECO:0000256" key="5">
    <source>
        <dbReference type="ARBA" id="ARBA00022692"/>
    </source>
</evidence>